<accession>A0A6N8L0F7</accession>
<evidence type="ECO:0000256" key="4">
    <source>
        <dbReference type="ARBA" id="ARBA00022692"/>
    </source>
</evidence>
<evidence type="ECO:0000256" key="1">
    <source>
        <dbReference type="ARBA" id="ARBA00004571"/>
    </source>
</evidence>
<evidence type="ECO:0000256" key="3">
    <source>
        <dbReference type="ARBA" id="ARBA00022452"/>
    </source>
</evidence>
<keyword evidence="3 7" id="KW-1134">Transmembrane beta strand</keyword>
<keyword evidence="11" id="KW-1185">Reference proteome</keyword>
<evidence type="ECO:0000313" key="10">
    <source>
        <dbReference type="EMBL" id="MVZ63220.1"/>
    </source>
</evidence>
<evidence type="ECO:0000313" key="11">
    <source>
        <dbReference type="Proteomes" id="UP000435036"/>
    </source>
</evidence>
<sequence>MYENYGQSGSQQRAYFAGLSYGRDRQPVAAGAWRRCIMRLSVFSVLMTMFLTQVWSAGMAQVVSLKGDKVSLRQVFKDINKQTGYHYLWSAQDIQPSARIDVNIVRKPLAEALPLILNGLDLTYEIENKTIVIKEKAVASPSNNPIKLAETPIYVQQSIRGRVVNEEGEPVSGVTVRIKGTNVVTTSNSNGEFSFDKQYIDKQVLVFTCVGYVPVELSAKAQLGDIKLEELNNSIEGIELVVNTGYQKISKERAAGSFAQINAEDMESRLQTNFLDRTEGLLPGMNLSLNKAAANPMNKKNDVGIVVRGTSTLNAQAAPLIVVDGMPYEGDLTAINPNDVETMTVLKDASAASIYGVRSSNGVIVITTKMGKEGPAKIDYANTLVLRGLPDRGYLNQMSSAELVDFQKEMFNYRSGDYASLDPKKAMSDVYRTLYEFKGGKIDAVELERQLDVFRNRNRFDHMDEFLNSHILDQQHNLSLSGASDRFKYYYSVNYNKPGDYNKDRPVVESIGFNIKNSVKLTNWMNLNLNVLGKNQKQNGAIGFNFYDNYMGGKASYYLLRNEDGSAAQWYNSKSQFEIDRLNDLGLLDETYIPINEVNNRKVNYSNKYINLNFGANFNLMPGLTFDVSYQTERTEGYNGTTFTKDNQTVMAQINDATQIDKDGVIKRNVPLGGQFSERRLDINSYTLRGQLNFEKSFEGVHDVNVIAGAERRQINSRFTDIYKYGYDESSLVYKGINEELFGVNIPNTQAIFNSYTLRKQETGFSDILDRFVSFYANGSYTYQRNLTLSASIRMDQSNLFGTDIKTQYKPLWSVGAIYQMPTFDQDWLSRWAVRLTYGVNGNVPKENGPYLISRVSPSLNYYTSEMQASITTPPNPSLRWERTDVLNFGIDFALLKNRLNGSIDLYNKKTTDLLGPTAVDPTLGWDIVDMNYGNMQNRGIELGLNAKPIVREHFRWNSTLNFSYNKNEITHLYVQQNTPYYFYYAPQNRVGKPVGSMYSIDYVGLNEKGEPLAQKKDGTVVKSTQQLTMDDMIFNGTTVPPYSLAFRNGFQYKGFNLDFMFVFNGGHIMRTVHPETLTKFAELNYNSNFDRLWLNYWKKPGDEQNPDLAPAFLSGASGNVTDLYNAADNFVEKADYIKLRDVSLSYTLPKAWLGRTPIRHVRLTGQILNAWRWTANSHNLDPEVWSGYSLVSTRGVLAPVTYNFGLSIGI</sequence>
<dbReference type="NCBIfam" id="TIGR04057">
    <property type="entry name" value="SusC_RagA_signa"/>
    <property type="match status" value="1"/>
</dbReference>
<name>A0A6N8L0F7_9SPHI</name>
<keyword evidence="4 7" id="KW-0812">Transmembrane</keyword>
<dbReference type="InterPro" id="IPR023997">
    <property type="entry name" value="TonB-dep_OMP_SusC/RagA_CS"/>
</dbReference>
<feature type="domain" description="TonB-dependent receptor plug" evidence="9">
    <location>
        <begin position="251"/>
        <end position="363"/>
    </location>
</feature>
<evidence type="ECO:0000256" key="6">
    <source>
        <dbReference type="ARBA" id="ARBA00023237"/>
    </source>
</evidence>
<feature type="transmembrane region" description="Helical" evidence="8">
    <location>
        <begin position="42"/>
        <end position="63"/>
    </location>
</feature>
<keyword evidence="8" id="KW-1133">Transmembrane helix</keyword>
<comment type="subcellular location">
    <subcellularLocation>
        <location evidence="1 7">Cell outer membrane</location>
        <topology evidence="1 7">Multi-pass membrane protein</topology>
    </subcellularLocation>
</comment>
<dbReference type="InterPro" id="IPR039426">
    <property type="entry name" value="TonB-dep_rcpt-like"/>
</dbReference>
<dbReference type="InterPro" id="IPR023996">
    <property type="entry name" value="TonB-dep_OMP_SusC/RagA"/>
</dbReference>
<dbReference type="Pfam" id="PF07715">
    <property type="entry name" value="Plug"/>
    <property type="match status" value="1"/>
</dbReference>
<reference evidence="10 11" key="1">
    <citation type="submission" date="2019-12" db="EMBL/GenBank/DDBJ databases">
        <authorList>
            <person name="Dong K."/>
        </authorList>
    </citation>
    <scope>NUCLEOTIDE SEQUENCE [LARGE SCALE GENOMIC DNA]</scope>
    <source>
        <strain evidence="10 11">JCM 31225</strain>
    </source>
</reference>
<dbReference type="Proteomes" id="UP000435036">
    <property type="component" value="Unassembled WGS sequence"/>
</dbReference>
<comment type="similarity">
    <text evidence="7">Belongs to the TonB-dependent receptor family.</text>
</comment>
<dbReference type="SUPFAM" id="SSF49464">
    <property type="entry name" value="Carboxypeptidase regulatory domain-like"/>
    <property type="match status" value="1"/>
</dbReference>
<dbReference type="GO" id="GO:0009279">
    <property type="term" value="C:cell outer membrane"/>
    <property type="evidence" value="ECO:0007669"/>
    <property type="project" value="UniProtKB-SubCell"/>
</dbReference>
<dbReference type="NCBIfam" id="TIGR04056">
    <property type="entry name" value="OMP_RagA_SusC"/>
    <property type="match status" value="1"/>
</dbReference>
<comment type="caution">
    <text evidence="10">The sequence shown here is derived from an EMBL/GenBank/DDBJ whole genome shotgun (WGS) entry which is preliminary data.</text>
</comment>
<dbReference type="Gene3D" id="2.40.170.20">
    <property type="entry name" value="TonB-dependent receptor, beta-barrel domain"/>
    <property type="match status" value="1"/>
</dbReference>
<dbReference type="SUPFAM" id="SSF56935">
    <property type="entry name" value="Porins"/>
    <property type="match status" value="1"/>
</dbReference>
<evidence type="ECO:0000259" key="9">
    <source>
        <dbReference type="Pfam" id="PF07715"/>
    </source>
</evidence>
<evidence type="ECO:0000256" key="8">
    <source>
        <dbReference type="SAM" id="Phobius"/>
    </source>
</evidence>
<keyword evidence="2 7" id="KW-0813">Transport</keyword>
<dbReference type="PROSITE" id="PS52016">
    <property type="entry name" value="TONB_DEPENDENT_REC_3"/>
    <property type="match status" value="1"/>
</dbReference>
<dbReference type="Gene3D" id="2.60.40.1120">
    <property type="entry name" value="Carboxypeptidase-like, regulatory domain"/>
    <property type="match status" value="1"/>
</dbReference>
<evidence type="ECO:0000256" key="7">
    <source>
        <dbReference type="PROSITE-ProRule" id="PRU01360"/>
    </source>
</evidence>
<evidence type="ECO:0000256" key="5">
    <source>
        <dbReference type="ARBA" id="ARBA00023136"/>
    </source>
</evidence>
<dbReference type="OrthoDB" id="9768177at2"/>
<proteinExistence type="inferred from homology"/>
<dbReference type="InterPro" id="IPR012910">
    <property type="entry name" value="Plug_dom"/>
</dbReference>
<organism evidence="10 11">
    <name type="scientific">Sphingobacterium humi</name>
    <dbReference type="NCBI Taxonomy" id="1796905"/>
    <lineage>
        <taxon>Bacteria</taxon>
        <taxon>Pseudomonadati</taxon>
        <taxon>Bacteroidota</taxon>
        <taxon>Sphingobacteriia</taxon>
        <taxon>Sphingobacteriales</taxon>
        <taxon>Sphingobacteriaceae</taxon>
        <taxon>Sphingobacterium</taxon>
    </lineage>
</organism>
<dbReference type="InterPro" id="IPR037066">
    <property type="entry name" value="Plug_dom_sf"/>
</dbReference>
<dbReference type="Pfam" id="PF13715">
    <property type="entry name" value="CarbopepD_reg_2"/>
    <property type="match status" value="1"/>
</dbReference>
<dbReference type="RefSeq" id="WP_160369942.1">
    <property type="nucleotide sequence ID" value="NZ_WSQA01000011.1"/>
</dbReference>
<dbReference type="InterPro" id="IPR036942">
    <property type="entry name" value="Beta-barrel_TonB_sf"/>
</dbReference>
<dbReference type="AlphaFoldDB" id="A0A6N8L0F7"/>
<dbReference type="Gene3D" id="2.170.130.10">
    <property type="entry name" value="TonB-dependent receptor, plug domain"/>
    <property type="match status" value="1"/>
</dbReference>
<dbReference type="EMBL" id="WSQA01000011">
    <property type="protein sequence ID" value="MVZ63220.1"/>
    <property type="molecule type" value="Genomic_DNA"/>
</dbReference>
<dbReference type="InterPro" id="IPR008969">
    <property type="entry name" value="CarboxyPept-like_regulatory"/>
</dbReference>
<keyword evidence="6 7" id="KW-0998">Cell outer membrane</keyword>
<keyword evidence="5 7" id="KW-0472">Membrane</keyword>
<protein>
    <submittedName>
        <fullName evidence="10">SusC/RagA family TonB-linked outer membrane protein</fullName>
    </submittedName>
</protein>
<gene>
    <name evidence="10" type="ORF">GQF63_14385</name>
</gene>
<evidence type="ECO:0000256" key="2">
    <source>
        <dbReference type="ARBA" id="ARBA00022448"/>
    </source>
</evidence>